<feature type="transmembrane region" description="Helical" evidence="1">
    <location>
        <begin position="43"/>
        <end position="65"/>
    </location>
</feature>
<organism evidence="3">
    <name type="scientific">marine sediment metagenome</name>
    <dbReference type="NCBI Taxonomy" id="412755"/>
    <lineage>
        <taxon>unclassified sequences</taxon>
        <taxon>metagenomes</taxon>
        <taxon>ecological metagenomes</taxon>
    </lineage>
</organism>
<evidence type="ECO:0000256" key="1">
    <source>
        <dbReference type="SAM" id="Phobius"/>
    </source>
</evidence>
<name>X1J2F0_9ZZZZ</name>
<proteinExistence type="predicted"/>
<gene>
    <name evidence="3" type="ORF">S03H2_45626</name>
</gene>
<feature type="domain" description="Zinc-ribbon" evidence="2">
    <location>
        <begin position="3"/>
        <end position="25"/>
    </location>
</feature>
<keyword evidence="1" id="KW-1133">Transmembrane helix</keyword>
<evidence type="ECO:0000259" key="2">
    <source>
        <dbReference type="Pfam" id="PF13240"/>
    </source>
</evidence>
<dbReference type="Pfam" id="PF13240">
    <property type="entry name" value="Zn_Ribbon_1"/>
    <property type="match status" value="1"/>
</dbReference>
<protein>
    <recommendedName>
        <fullName evidence="2">Zinc-ribbon domain-containing protein</fullName>
    </recommendedName>
</protein>
<feature type="non-terminal residue" evidence="3">
    <location>
        <position position="77"/>
    </location>
</feature>
<keyword evidence="1" id="KW-0812">Transmembrane</keyword>
<reference evidence="3" key="1">
    <citation type="journal article" date="2014" name="Front. Microbiol.">
        <title>High frequency of phylogenetically diverse reductive dehalogenase-homologous genes in deep subseafloor sedimentary metagenomes.</title>
        <authorList>
            <person name="Kawai M."/>
            <person name="Futagami T."/>
            <person name="Toyoda A."/>
            <person name="Takaki Y."/>
            <person name="Nishi S."/>
            <person name="Hori S."/>
            <person name="Arai W."/>
            <person name="Tsubouchi T."/>
            <person name="Morono Y."/>
            <person name="Uchiyama I."/>
            <person name="Ito T."/>
            <person name="Fujiyama A."/>
            <person name="Inagaki F."/>
            <person name="Takami H."/>
        </authorList>
    </citation>
    <scope>NUCLEOTIDE SEQUENCE</scope>
    <source>
        <strain evidence="3">Expedition CK06-06</strain>
    </source>
</reference>
<comment type="caution">
    <text evidence="3">The sequence shown here is derived from an EMBL/GenBank/DDBJ whole genome shotgun (WGS) entry which is preliminary data.</text>
</comment>
<sequence>MVYCTKCGESNEEGIEYCVKCGASLTGRSTVHRRSRYDREMCFGVPMSGSLWGLLIGAVIVLWGVSELVGIDFNVAA</sequence>
<keyword evidence="1" id="KW-0472">Membrane</keyword>
<dbReference type="InterPro" id="IPR026870">
    <property type="entry name" value="Zinc_ribbon_dom"/>
</dbReference>
<evidence type="ECO:0000313" key="3">
    <source>
        <dbReference type="EMBL" id="GAH72504.1"/>
    </source>
</evidence>
<accession>X1J2F0</accession>
<dbReference type="AlphaFoldDB" id="X1J2F0"/>
<dbReference type="EMBL" id="BARU01028601">
    <property type="protein sequence ID" value="GAH72504.1"/>
    <property type="molecule type" value="Genomic_DNA"/>
</dbReference>